<evidence type="ECO:0000256" key="4">
    <source>
        <dbReference type="ARBA" id="ARBA00023136"/>
    </source>
</evidence>
<evidence type="ECO:0000259" key="6">
    <source>
        <dbReference type="Pfam" id="PF01794"/>
    </source>
</evidence>
<evidence type="ECO:0000256" key="2">
    <source>
        <dbReference type="ARBA" id="ARBA00022692"/>
    </source>
</evidence>
<protein>
    <submittedName>
        <fullName evidence="7">Putative membrane protein fused with a rieske [2Fe-2S]-like protein</fullName>
    </submittedName>
</protein>
<keyword evidence="4 5" id="KW-0472">Membrane</keyword>
<evidence type="ECO:0000256" key="3">
    <source>
        <dbReference type="ARBA" id="ARBA00022989"/>
    </source>
</evidence>
<dbReference type="InterPro" id="IPR013130">
    <property type="entry name" value="Fe3_Rdtase_TM_dom"/>
</dbReference>
<evidence type="ECO:0000256" key="5">
    <source>
        <dbReference type="SAM" id="Phobius"/>
    </source>
</evidence>
<sequence length="228" mass="25355">MLKESLRQYLIAFLIALGLVTGVVTLAAAGKPVSLRFLNLGLASGSITLLGLVLLLGPLSRLYARFDRWLVFRKELGVLAFWLAAVHLYLVMFPLARSGPLGVFKSRPLSAYPGLASFIVMALLMLVSINWVVNALGKKRWWQFQYWGARLAFILAVTHLTVLRFSAWKTWLASSPKPLPPTGLITAVFAAWVILVRLSEPLGQNLARKLVPLWTIFTLATYAYLFLA</sequence>
<gene>
    <name evidence="7" type="ORF">UX85_C0004G0171</name>
</gene>
<feature type="transmembrane region" description="Helical" evidence="5">
    <location>
        <begin position="148"/>
        <end position="167"/>
    </location>
</feature>
<dbReference type="GO" id="GO:0016020">
    <property type="term" value="C:membrane"/>
    <property type="evidence" value="ECO:0007669"/>
    <property type="project" value="UniProtKB-SubCell"/>
</dbReference>
<feature type="transmembrane region" description="Helical" evidence="5">
    <location>
        <begin position="210"/>
        <end position="227"/>
    </location>
</feature>
<keyword evidence="2 5" id="KW-0812">Transmembrane</keyword>
<feature type="transmembrane region" description="Helical" evidence="5">
    <location>
        <begin position="76"/>
        <end position="95"/>
    </location>
</feature>
<feature type="transmembrane region" description="Helical" evidence="5">
    <location>
        <begin position="45"/>
        <end position="64"/>
    </location>
</feature>
<dbReference type="Pfam" id="PF01794">
    <property type="entry name" value="Ferric_reduct"/>
    <property type="match status" value="1"/>
</dbReference>
<keyword evidence="3 5" id="KW-1133">Transmembrane helix</keyword>
<evidence type="ECO:0000256" key="1">
    <source>
        <dbReference type="ARBA" id="ARBA00004141"/>
    </source>
</evidence>
<evidence type="ECO:0000313" key="7">
    <source>
        <dbReference type="EMBL" id="KKU61249.1"/>
    </source>
</evidence>
<organism evidence="7 8">
    <name type="scientific">Candidatus Beckwithbacteria bacterium GW2011_GWB1_47_15</name>
    <dbReference type="NCBI Taxonomy" id="1618371"/>
    <lineage>
        <taxon>Bacteria</taxon>
        <taxon>Candidatus Beckwithiibacteriota</taxon>
    </lineage>
</organism>
<accession>A0A0G1RVC3</accession>
<proteinExistence type="predicted"/>
<name>A0A0G1RVC3_9BACT</name>
<feature type="transmembrane region" description="Helical" evidence="5">
    <location>
        <begin position="179"/>
        <end position="198"/>
    </location>
</feature>
<feature type="domain" description="Ferric oxidoreductase" evidence="6">
    <location>
        <begin position="46"/>
        <end position="146"/>
    </location>
</feature>
<dbReference type="EMBL" id="LCNT01000004">
    <property type="protein sequence ID" value="KKU61249.1"/>
    <property type="molecule type" value="Genomic_DNA"/>
</dbReference>
<evidence type="ECO:0000313" key="8">
    <source>
        <dbReference type="Proteomes" id="UP000033860"/>
    </source>
</evidence>
<comment type="subcellular location">
    <subcellularLocation>
        <location evidence="1">Membrane</location>
        <topology evidence="1">Multi-pass membrane protein</topology>
    </subcellularLocation>
</comment>
<feature type="transmembrane region" description="Helical" evidence="5">
    <location>
        <begin position="115"/>
        <end position="136"/>
    </location>
</feature>
<reference evidence="7 8" key="1">
    <citation type="journal article" date="2015" name="Nature">
        <title>rRNA introns, odd ribosomes, and small enigmatic genomes across a large radiation of phyla.</title>
        <authorList>
            <person name="Brown C.T."/>
            <person name="Hug L.A."/>
            <person name="Thomas B.C."/>
            <person name="Sharon I."/>
            <person name="Castelle C.J."/>
            <person name="Singh A."/>
            <person name="Wilkins M.J."/>
            <person name="Williams K.H."/>
            <person name="Banfield J.F."/>
        </authorList>
    </citation>
    <scope>NUCLEOTIDE SEQUENCE [LARGE SCALE GENOMIC DNA]</scope>
</reference>
<dbReference type="Proteomes" id="UP000033860">
    <property type="component" value="Unassembled WGS sequence"/>
</dbReference>
<comment type="caution">
    <text evidence="7">The sequence shown here is derived from an EMBL/GenBank/DDBJ whole genome shotgun (WGS) entry which is preliminary data.</text>
</comment>
<dbReference type="AlphaFoldDB" id="A0A0G1RVC3"/>